<protein>
    <submittedName>
        <fullName evidence="1">Uncharacterized protein</fullName>
    </submittedName>
</protein>
<sequence>MSIPPYKENFCPSPYGKTLEEYIRNTVIVDNGLEAKRKLLHFVWKLERKRVLLCDTSQRAVTLLLESPALLAKTQIVSLISWRNCVLTIRPNLCKFDAEERDVERALRACETDASILFVYLHEKKLYPFHSPADAMQWEEDNLHYFQTVRKTWRAEFEQMRKERIDALLDDYNQNKDSLCLEALKTLACE</sequence>
<dbReference type="EMBL" id="RHHQ01000007">
    <property type="protein sequence ID" value="RNB90661.1"/>
    <property type="molecule type" value="Genomic_DNA"/>
</dbReference>
<keyword evidence="2" id="KW-1185">Reference proteome</keyword>
<dbReference type="RefSeq" id="WP_122917588.1">
    <property type="nucleotide sequence ID" value="NZ_RHHQ01000007.1"/>
</dbReference>
<comment type="caution">
    <text evidence="1">The sequence shown here is derived from an EMBL/GenBank/DDBJ whole genome shotgun (WGS) entry which is preliminary data.</text>
</comment>
<evidence type="ECO:0000313" key="1">
    <source>
        <dbReference type="EMBL" id="RNB90661.1"/>
    </source>
</evidence>
<evidence type="ECO:0000313" key="2">
    <source>
        <dbReference type="Proteomes" id="UP000271031"/>
    </source>
</evidence>
<accession>A0A3M8DTH4</accession>
<gene>
    <name evidence="1" type="ORF">EDM56_09215</name>
</gene>
<proteinExistence type="predicted"/>
<reference evidence="1 2" key="1">
    <citation type="submission" date="2018-10" db="EMBL/GenBank/DDBJ databases">
        <title>Phylogenomics of Brevibacillus.</title>
        <authorList>
            <person name="Dunlap C."/>
        </authorList>
    </citation>
    <scope>NUCLEOTIDE SEQUENCE [LARGE SCALE GENOMIC DNA]</scope>
    <source>
        <strain evidence="1 2">JCM 15716</strain>
    </source>
</reference>
<organism evidence="1 2">
    <name type="scientific">Brevibacillus fluminis</name>
    <dbReference type="NCBI Taxonomy" id="511487"/>
    <lineage>
        <taxon>Bacteria</taxon>
        <taxon>Bacillati</taxon>
        <taxon>Bacillota</taxon>
        <taxon>Bacilli</taxon>
        <taxon>Bacillales</taxon>
        <taxon>Paenibacillaceae</taxon>
        <taxon>Brevibacillus</taxon>
    </lineage>
</organism>
<name>A0A3M8DTH4_9BACL</name>
<dbReference type="OrthoDB" id="9929093at2"/>
<dbReference type="AlphaFoldDB" id="A0A3M8DTH4"/>
<dbReference type="Proteomes" id="UP000271031">
    <property type="component" value="Unassembled WGS sequence"/>
</dbReference>